<evidence type="ECO:0000259" key="8">
    <source>
        <dbReference type="PROSITE" id="PS50850"/>
    </source>
</evidence>
<keyword evidence="3" id="KW-0813">Transport</keyword>
<feature type="transmembrane region" description="Helical" evidence="7">
    <location>
        <begin position="250"/>
        <end position="268"/>
    </location>
</feature>
<comment type="subcellular location">
    <subcellularLocation>
        <location evidence="1">Membrane</location>
        <topology evidence="1">Multi-pass membrane protein</topology>
    </subcellularLocation>
</comment>
<keyword evidence="5 7" id="KW-1133">Transmembrane helix</keyword>
<proteinExistence type="inferred from homology"/>
<dbReference type="PANTHER" id="PTHR11360">
    <property type="entry name" value="MONOCARBOXYLATE TRANSPORTER"/>
    <property type="match status" value="1"/>
</dbReference>
<feature type="transmembrane region" description="Helical" evidence="7">
    <location>
        <begin position="368"/>
        <end position="388"/>
    </location>
</feature>
<keyword evidence="6 7" id="KW-0472">Membrane</keyword>
<dbReference type="EMBL" id="ML986726">
    <property type="protein sequence ID" value="KAF2258969.1"/>
    <property type="molecule type" value="Genomic_DNA"/>
</dbReference>
<evidence type="ECO:0000256" key="2">
    <source>
        <dbReference type="ARBA" id="ARBA00006727"/>
    </source>
</evidence>
<dbReference type="SUPFAM" id="SSF103473">
    <property type="entry name" value="MFS general substrate transporter"/>
    <property type="match status" value="1"/>
</dbReference>
<comment type="caution">
    <text evidence="9">The sequence shown here is derived from an EMBL/GenBank/DDBJ whole genome shotgun (WGS) entry which is preliminary data.</text>
</comment>
<sequence>PPDGGLTAWLVVAGGWCCLFVSFGWMTCIGVFQAHYERDQLASYSASAIGWIPSVETFFFFVGAPFIGKVFDSYGTRPLLVFGTLFHVLGLMMLSLCQEYYQFFLAQGVCSAVGASALFWAANNAVGTWFRRKRGLALGIVSSGSSAGGVVGTAAIPSLISRVGFGWAVRIIAFIYLALLIVALGTVKSRLKHTPSRFRPLELIRPLKDWYVDSLGIAGFLFFLGVFLPYNFMVVEAIGSGMDRTLADNLLVILSATSVLGRIVPGWAGDRLGRFNVTIAFTFLSSLVTLAIWIPASNDATRVAFAALYGFSSGTFVSMVPTLIAQVCPDITRLGIYMGAVYLVISPAIIITQPVGGALAGLGYNNMTWMKAFGGLVMFLGGFMFVVARQAYLR</sequence>
<gene>
    <name evidence="9" type="ORF">CC78DRAFT_435880</name>
</gene>
<dbReference type="InterPro" id="IPR011701">
    <property type="entry name" value="MFS"/>
</dbReference>
<dbReference type="InterPro" id="IPR020846">
    <property type="entry name" value="MFS_dom"/>
</dbReference>
<evidence type="ECO:0000256" key="3">
    <source>
        <dbReference type="ARBA" id="ARBA00022448"/>
    </source>
</evidence>
<feature type="non-terminal residue" evidence="9">
    <location>
        <position position="394"/>
    </location>
</feature>
<reference evidence="10" key="1">
    <citation type="journal article" date="2020" name="Stud. Mycol.">
        <title>101 Dothideomycetes genomes: A test case for predicting lifestyles and emergence of pathogens.</title>
        <authorList>
            <person name="Haridas S."/>
            <person name="Albert R."/>
            <person name="Binder M."/>
            <person name="Bloem J."/>
            <person name="LaButti K."/>
            <person name="Salamov A."/>
            <person name="Andreopoulos B."/>
            <person name="Baker S."/>
            <person name="Barry K."/>
            <person name="Bills G."/>
            <person name="Bluhm B."/>
            <person name="Cannon C."/>
            <person name="Castanera R."/>
            <person name="Culley D."/>
            <person name="Daum C."/>
            <person name="Ezra D."/>
            <person name="Gonzalez J."/>
            <person name="Henrissat B."/>
            <person name="Kuo A."/>
            <person name="Liang C."/>
            <person name="Lipzen A."/>
            <person name="Lutzoni F."/>
            <person name="Magnuson J."/>
            <person name="Mondo S."/>
            <person name="Nolan M."/>
            <person name="Ohm R."/>
            <person name="Pangilinan J."/>
            <person name="Park H.-J."/>
            <person name="Ramirez L."/>
            <person name="Alfaro M."/>
            <person name="Sun H."/>
            <person name="Tritt A."/>
            <person name="Yoshinaga Y."/>
            <person name="Zwiers L.-H."/>
            <person name="Turgeon B."/>
            <person name="Goodwin S."/>
            <person name="Spatafora J."/>
            <person name="Crous P."/>
            <person name="Grigoriev I."/>
        </authorList>
    </citation>
    <scope>NUCLEOTIDE SEQUENCE [LARGE SCALE GENOMIC DNA]</scope>
    <source>
        <strain evidence="10">CBS 304.66</strain>
    </source>
</reference>
<feature type="transmembrane region" description="Helical" evidence="7">
    <location>
        <begin position="340"/>
        <end position="362"/>
    </location>
</feature>
<dbReference type="AlphaFoldDB" id="A0A9P4JXH6"/>
<feature type="transmembrane region" description="Helical" evidence="7">
    <location>
        <begin position="44"/>
        <end position="67"/>
    </location>
</feature>
<keyword evidence="4 7" id="KW-0812">Transmembrane</keyword>
<keyword evidence="10" id="KW-1185">Reference proteome</keyword>
<evidence type="ECO:0000313" key="10">
    <source>
        <dbReference type="Proteomes" id="UP000800093"/>
    </source>
</evidence>
<evidence type="ECO:0000256" key="7">
    <source>
        <dbReference type="SAM" id="Phobius"/>
    </source>
</evidence>
<dbReference type="OrthoDB" id="5667at2759"/>
<evidence type="ECO:0000256" key="6">
    <source>
        <dbReference type="ARBA" id="ARBA00023136"/>
    </source>
</evidence>
<feature type="transmembrane region" description="Helical" evidence="7">
    <location>
        <begin position="6"/>
        <end position="32"/>
    </location>
</feature>
<comment type="similarity">
    <text evidence="2">Belongs to the major facilitator superfamily. Monocarboxylate porter (TC 2.A.1.13) family.</text>
</comment>
<dbReference type="PANTHER" id="PTHR11360:SF224">
    <property type="entry name" value="MAJOR FACILITATOR SUPERFAMILY (MFS) PROFILE DOMAIN-CONTAINING PROTEIN-RELATED"/>
    <property type="match status" value="1"/>
</dbReference>
<organism evidence="9 10">
    <name type="scientific">Lojkania enalia</name>
    <dbReference type="NCBI Taxonomy" id="147567"/>
    <lineage>
        <taxon>Eukaryota</taxon>
        <taxon>Fungi</taxon>
        <taxon>Dikarya</taxon>
        <taxon>Ascomycota</taxon>
        <taxon>Pezizomycotina</taxon>
        <taxon>Dothideomycetes</taxon>
        <taxon>Pleosporomycetidae</taxon>
        <taxon>Pleosporales</taxon>
        <taxon>Pleosporales incertae sedis</taxon>
        <taxon>Lojkania</taxon>
    </lineage>
</organism>
<feature type="transmembrane region" description="Helical" evidence="7">
    <location>
        <begin position="210"/>
        <end position="230"/>
    </location>
</feature>
<dbReference type="PROSITE" id="PS50850">
    <property type="entry name" value="MFS"/>
    <property type="match status" value="1"/>
</dbReference>
<protein>
    <submittedName>
        <fullName evidence="9">MFS general substrate transporter</fullName>
    </submittedName>
</protein>
<evidence type="ECO:0000313" key="9">
    <source>
        <dbReference type="EMBL" id="KAF2258969.1"/>
    </source>
</evidence>
<feature type="domain" description="Major facilitator superfamily (MFS) profile" evidence="8">
    <location>
        <begin position="1"/>
        <end position="394"/>
    </location>
</feature>
<feature type="transmembrane region" description="Helical" evidence="7">
    <location>
        <begin position="167"/>
        <end position="189"/>
    </location>
</feature>
<evidence type="ECO:0000256" key="5">
    <source>
        <dbReference type="ARBA" id="ARBA00022989"/>
    </source>
</evidence>
<feature type="non-terminal residue" evidence="9">
    <location>
        <position position="1"/>
    </location>
</feature>
<evidence type="ECO:0000256" key="1">
    <source>
        <dbReference type="ARBA" id="ARBA00004141"/>
    </source>
</evidence>
<feature type="transmembrane region" description="Helical" evidence="7">
    <location>
        <begin position="275"/>
        <end position="294"/>
    </location>
</feature>
<name>A0A9P4JXH6_9PLEO</name>
<dbReference type="GO" id="GO:0022857">
    <property type="term" value="F:transmembrane transporter activity"/>
    <property type="evidence" value="ECO:0007669"/>
    <property type="project" value="InterPro"/>
</dbReference>
<dbReference type="Proteomes" id="UP000800093">
    <property type="component" value="Unassembled WGS sequence"/>
</dbReference>
<evidence type="ECO:0000256" key="4">
    <source>
        <dbReference type="ARBA" id="ARBA00022692"/>
    </source>
</evidence>
<feature type="transmembrane region" description="Helical" evidence="7">
    <location>
        <begin position="306"/>
        <end position="328"/>
    </location>
</feature>
<dbReference type="Pfam" id="PF07690">
    <property type="entry name" value="MFS_1"/>
    <property type="match status" value="1"/>
</dbReference>
<dbReference type="InterPro" id="IPR036259">
    <property type="entry name" value="MFS_trans_sf"/>
</dbReference>
<dbReference type="Gene3D" id="1.20.1250.20">
    <property type="entry name" value="MFS general substrate transporter like domains"/>
    <property type="match status" value="2"/>
</dbReference>
<feature type="transmembrane region" description="Helical" evidence="7">
    <location>
        <begin position="103"/>
        <end position="122"/>
    </location>
</feature>
<dbReference type="InterPro" id="IPR050327">
    <property type="entry name" value="Proton-linked_MCT"/>
</dbReference>
<accession>A0A9P4JXH6</accession>
<dbReference type="GO" id="GO:0016020">
    <property type="term" value="C:membrane"/>
    <property type="evidence" value="ECO:0007669"/>
    <property type="project" value="UniProtKB-SubCell"/>
</dbReference>